<gene>
    <name evidence="6" type="ORF">GXP67_18760</name>
</gene>
<dbReference type="RefSeq" id="WP_162444549.1">
    <property type="nucleotide sequence ID" value="NZ_CP048222.1"/>
</dbReference>
<feature type="transmembrane region" description="Helical" evidence="5">
    <location>
        <begin position="59"/>
        <end position="81"/>
    </location>
</feature>
<proteinExistence type="inferred from homology"/>
<keyword evidence="5" id="KW-1003">Cell membrane</keyword>
<keyword evidence="3 5" id="KW-1133">Transmembrane helix</keyword>
<feature type="transmembrane region" description="Helical" evidence="5">
    <location>
        <begin position="6"/>
        <end position="25"/>
    </location>
</feature>
<dbReference type="EMBL" id="CP048222">
    <property type="protein sequence ID" value="QHT68538.1"/>
    <property type="molecule type" value="Genomic_DNA"/>
</dbReference>
<dbReference type="InterPro" id="IPR002781">
    <property type="entry name" value="TM_pro_TauE-like"/>
</dbReference>
<organism evidence="6 7">
    <name type="scientific">Rhodocytophaga rosea</name>
    <dbReference type="NCBI Taxonomy" id="2704465"/>
    <lineage>
        <taxon>Bacteria</taxon>
        <taxon>Pseudomonadati</taxon>
        <taxon>Bacteroidota</taxon>
        <taxon>Cytophagia</taxon>
        <taxon>Cytophagales</taxon>
        <taxon>Rhodocytophagaceae</taxon>
        <taxon>Rhodocytophaga</taxon>
    </lineage>
</organism>
<evidence type="ECO:0000256" key="4">
    <source>
        <dbReference type="ARBA" id="ARBA00023136"/>
    </source>
</evidence>
<evidence type="ECO:0000256" key="3">
    <source>
        <dbReference type="ARBA" id="ARBA00022989"/>
    </source>
</evidence>
<protein>
    <recommendedName>
        <fullName evidence="5">Probable membrane transporter protein</fullName>
    </recommendedName>
</protein>
<comment type="similarity">
    <text evidence="5">Belongs to the 4-toluene sulfonate uptake permease (TSUP) (TC 2.A.102) family.</text>
</comment>
<dbReference type="AlphaFoldDB" id="A0A6C0GKJ8"/>
<dbReference type="PANTHER" id="PTHR43701:SF13">
    <property type="entry name" value="MEMBRANE TRANSPORTER PROTEIN YRKJ-RELATED"/>
    <property type="match status" value="1"/>
</dbReference>
<dbReference type="GO" id="GO:0005886">
    <property type="term" value="C:plasma membrane"/>
    <property type="evidence" value="ECO:0007669"/>
    <property type="project" value="UniProtKB-SubCell"/>
</dbReference>
<keyword evidence="7" id="KW-1185">Reference proteome</keyword>
<feature type="transmembrane region" description="Helical" evidence="5">
    <location>
        <begin position="159"/>
        <end position="186"/>
    </location>
</feature>
<dbReference type="Pfam" id="PF01925">
    <property type="entry name" value="TauE"/>
    <property type="match status" value="1"/>
</dbReference>
<keyword evidence="2 5" id="KW-0812">Transmembrane</keyword>
<accession>A0A6C0GKJ8</accession>
<keyword evidence="4 5" id="KW-0472">Membrane</keyword>
<feature type="transmembrane region" description="Helical" evidence="5">
    <location>
        <begin position="262"/>
        <end position="280"/>
    </location>
</feature>
<feature type="transmembrane region" description="Helical" evidence="5">
    <location>
        <begin position="93"/>
        <end position="110"/>
    </location>
</feature>
<sequence>MYQSFFVSFAATMVYYFFLFISGLIGGFLGGLLGIGGGIIYIVVIPVALSGIGVPRDEIVQYTIANSVFASFFSSLSANIILVKNHVFYIREILIMGCVGIVTSLLLLQYVVNTSWYSKDTFNLVIVVLLLYMLLKTILNASNGKDEKTKEDSRFDLKLGLAGLAGGAVSALSGLGGGVVIIPILHTIFNMDIRKANAISLGVIGITSFMMTIFSMFENVKSPTALYHTGYIIFPVALSLAAGVVIASPFGVKASKVMSAQMLGYLFSFFLALVIIRKIIELAAYSS</sequence>
<name>A0A6C0GKJ8_9BACT</name>
<reference evidence="6 7" key="1">
    <citation type="submission" date="2020-01" db="EMBL/GenBank/DDBJ databases">
        <authorList>
            <person name="Kim M.K."/>
        </authorList>
    </citation>
    <scope>NUCLEOTIDE SEQUENCE [LARGE SCALE GENOMIC DNA]</scope>
    <source>
        <strain evidence="6 7">172606-1</strain>
    </source>
</reference>
<evidence type="ECO:0000313" key="6">
    <source>
        <dbReference type="EMBL" id="QHT68538.1"/>
    </source>
</evidence>
<dbReference type="KEGG" id="rhoz:GXP67_18760"/>
<feature type="transmembrane region" description="Helical" evidence="5">
    <location>
        <begin position="229"/>
        <end position="250"/>
    </location>
</feature>
<feature type="transmembrane region" description="Helical" evidence="5">
    <location>
        <begin position="198"/>
        <end position="217"/>
    </location>
</feature>
<feature type="transmembrane region" description="Helical" evidence="5">
    <location>
        <begin position="122"/>
        <end position="139"/>
    </location>
</feature>
<dbReference type="InterPro" id="IPR051598">
    <property type="entry name" value="TSUP/Inactive_protease-like"/>
</dbReference>
<feature type="transmembrane region" description="Helical" evidence="5">
    <location>
        <begin position="32"/>
        <end position="53"/>
    </location>
</feature>
<evidence type="ECO:0000256" key="1">
    <source>
        <dbReference type="ARBA" id="ARBA00004141"/>
    </source>
</evidence>
<evidence type="ECO:0000256" key="5">
    <source>
        <dbReference type="RuleBase" id="RU363041"/>
    </source>
</evidence>
<dbReference type="PANTHER" id="PTHR43701">
    <property type="entry name" value="MEMBRANE TRANSPORTER PROTEIN MJ0441-RELATED"/>
    <property type="match status" value="1"/>
</dbReference>
<comment type="subcellular location">
    <subcellularLocation>
        <location evidence="5">Cell membrane</location>
        <topology evidence="5">Multi-pass membrane protein</topology>
    </subcellularLocation>
    <subcellularLocation>
        <location evidence="1">Membrane</location>
        <topology evidence="1">Multi-pass membrane protein</topology>
    </subcellularLocation>
</comment>
<dbReference type="Proteomes" id="UP000480178">
    <property type="component" value="Chromosome"/>
</dbReference>
<evidence type="ECO:0000256" key="2">
    <source>
        <dbReference type="ARBA" id="ARBA00022692"/>
    </source>
</evidence>
<evidence type="ECO:0000313" key="7">
    <source>
        <dbReference type="Proteomes" id="UP000480178"/>
    </source>
</evidence>